<dbReference type="PROSITE" id="PS51257">
    <property type="entry name" value="PROKAR_LIPOPROTEIN"/>
    <property type="match status" value="1"/>
</dbReference>
<name>A0A411E864_9FLAO</name>
<keyword evidence="1 2" id="KW-0732">Signal</keyword>
<dbReference type="InterPro" id="IPR011519">
    <property type="entry name" value="UnbV_ASPIC"/>
</dbReference>
<dbReference type="Pfam" id="PF13517">
    <property type="entry name" value="FG-GAP_3"/>
    <property type="match status" value="5"/>
</dbReference>
<accession>A0A411E864</accession>
<keyword evidence="5" id="KW-1185">Reference proteome</keyword>
<protein>
    <recommendedName>
        <fullName evidence="3">ASPIC/UnbV domain-containing protein</fullName>
    </recommendedName>
</protein>
<dbReference type="KEGG" id="mur:EQY75_04385"/>
<dbReference type="InterPro" id="IPR013517">
    <property type="entry name" value="FG-GAP"/>
</dbReference>
<dbReference type="Proteomes" id="UP000290889">
    <property type="component" value="Chromosome"/>
</dbReference>
<gene>
    <name evidence="4" type="ORF">EQY75_04385</name>
</gene>
<dbReference type="RefSeq" id="WP_129603207.1">
    <property type="nucleotide sequence ID" value="NZ_CP035544.1"/>
</dbReference>
<feature type="chain" id="PRO_5019481191" description="ASPIC/UnbV domain-containing protein" evidence="2">
    <location>
        <begin position="22"/>
        <end position="1108"/>
    </location>
</feature>
<evidence type="ECO:0000259" key="3">
    <source>
        <dbReference type="Pfam" id="PF07593"/>
    </source>
</evidence>
<feature type="domain" description="ASPIC/UnbV" evidence="3">
    <location>
        <begin position="515"/>
        <end position="580"/>
    </location>
</feature>
<dbReference type="EMBL" id="CP035544">
    <property type="protein sequence ID" value="QBA63838.1"/>
    <property type="molecule type" value="Genomic_DNA"/>
</dbReference>
<dbReference type="PANTHER" id="PTHR16026">
    <property type="entry name" value="CARTILAGE ACIDIC PROTEIN 1"/>
    <property type="match status" value="1"/>
</dbReference>
<evidence type="ECO:0000313" key="4">
    <source>
        <dbReference type="EMBL" id="QBA63838.1"/>
    </source>
</evidence>
<dbReference type="SUPFAM" id="SSF69318">
    <property type="entry name" value="Integrin alpha N-terminal domain"/>
    <property type="match status" value="3"/>
</dbReference>
<dbReference type="Gene3D" id="2.130.10.130">
    <property type="entry name" value="Integrin alpha, N-terminal"/>
    <property type="match status" value="3"/>
</dbReference>
<sequence length="1108" mass="122837">MYRLLLPFIALLLLLSCSSKEKGSKPIFSQLEMSKTGISFENRITENDSINYFTYAYIYMGGGISAGDINNDGLIDLFFTGNMVPNKLYLNKGNMTFEDISEAAGISGDDRWYTGTTMADVNHDGFLDIYCSVGGRYGQKENQLFINNGDNTFTEKAQKYGLADPGNSVQASFFDYDLDGDLDMYLANYPPTRFDAPNSFYLFKQQYPKPIETDKLYRNDGDSFTDVTKEAGLTTFGLSLSATVGDLNKDGWPDIYVSNDFSTPDYLFVNNQDGTFSEVVRQVTKNTAFYGMGTDIADFNNDELLDILQVDMTAKVNRRSKANMASMNPDLFWSTVNSGFHYQYMQNSLQLNNGLLYDSLPDFSNISRLAGVSSTDWSWGPLIADLDNDGWKDIFISNGTRREINNRDFFLNWEKEGRPMDDLLQRSLSIPSEPIDNFVFKNNGDLTFSQMNETWGISFEGFSNGSVYADLDNDGDLEVITNNIDDVASVFENLSSGSSNSLVLNFKGPEKNPFGIGVQATAMDEGDKQFQEMTLSRGFQSSVAPQMHFGLGDREGLDSLLIRWPDGKEQLITSLSSNTRQVIEYANAGEAIRNKKSLEEKIFETTDPEVLGIDFRHEENYYNDFVKEILLPHQTSMFGPGIGVGDLNGDGEDDFVVGGASNHPAGIYYKKAGGFERQAMPSVTRDSIYEDLGILIFDAEGDGDNDLYMVSGGNEFSAGSKLLQDRLYLNDGTGQLIKAPKSLPEMFSSGSRVKASDFDKDGDLDLFVGGRLVPGQYPLPAASYILENISTQKGGALFADITDKVAPGLNQLGMVTDAIWTDYNNDGYEDLLITGEWMPLTVLQNNNGNFENVTGRVNLSDTTGWWFSIQEGDFDKDGDMDYVAGNLGLNYKYKASEEETFDIYYHDFDKSGTSDIVLSYFNGGKQYPLRGRECSSQQMPGIKKKFEDYASFSTATLEDVYTEEYLEDALHYQVTSFASVYLENTGQGFVSHPLPNLAQLSSINQILVDDYDGDSHMDIVIAGNLYSSEVETPRNDASNGLFLKGNGDGGFSPVRGMDSGWFTPGDVKDMDVIEIDGDSYVLVARNSDSLQLVKVNSAQSPAIAARLP</sequence>
<dbReference type="PANTHER" id="PTHR16026:SF0">
    <property type="entry name" value="CARTILAGE ACIDIC PROTEIN 1"/>
    <property type="match status" value="1"/>
</dbReference>
<dbReference type="Pfam" id="PF07593">
    <property type="entry name" value="UnbV_ASPIC"/>
    <property type="match status" value="1"/>
</dbReference>
<evidence type="ECO:0000256" key="1">
    <source>
        <dbReference type="ARBA" id="ARBA00022729"/>
    </source>
</evidence>
<dbReference type="AlphaFoldDB" id="A0A411E864"/>
<dbReference type="InterPro" id="IPR027039">
    <property type="entry name" value="Crtac1"/>
</dbReference>
<proteinExistence type="predicted"/>
<dbReference type="OrthoDB" id="9816120at2"/>
<evidence type="ECO:0000313" key="5">
    <source>
        <dbReference type="Proteomes" id="UP000290889"/>
    </source>
</evidence>
<dbReference type="InterPro" id="IPR028994">
    <property type="entry name" value="Integrin_alpha_N"/>
</dbReference>
<feature type="signal peptide" evidence="2">
    <location>
        <begin position="1"/>
        <end position="21"/>
    </location>
</feature>
<evidence type="ECO:0000256" key="2">
    <source>
        <dbReference type="SAM" id="SignalP"/>
    </source>
</evidence>
<organism evidence="4 5">
    <name type="scientific">Muriicola soli</name>
    <dbReference type="NCBI Taxonomy" id="2507538"/>
    <lineage>
        <taxon>Bacteria</taxon>
        <taxon>Pseudomonadati</taxon>
        <taxon>Bacteroidota</taxon>
        <taxon>Flavobacteriia</taxon>
        <taxon>Flavobacteriales</taxon>
        <taxon>Flavobacteriaceae</taxon>
        <taxon>Muriicola</taxon>
    </lineage>
</organism>
<reference evidence="4 5" key="1">
    <citation type="submission" date="2019-01" db="EMBL/GenBank/DDBJ databases">
        <title>Muriicola soli sp. nov., isolated from soil.</title>
        <authorList>
            <person name="Kang H.J."/>
            <person name="Kim S.B."/>
        </authorList>
    </citation>
    <scope>NUCLEOTIDE SEQUENCE [LARGE SCALE GENOMIC DNA]</scope>
    <source>
        <strain evidence="4 5">MMS17-SY002</strain>
    </source>
</reference>